<name>A0A4V2K8I6_9APHY</name>
<proteinExistence type="predicted"/>
<accession>A0A4V2K8I6</accession>
<dbReference type="GO" id="GO:0042144">
    <property type="term" value="P:vacuole fusion, non-autophagic"/>
    <property type="evidence" value="ECO:0007669"/>
    <property type="project" value="TreeGrafter"/>
</dbReference>
<dbReference type="AlphaFoldDB" id="A0A4V2K8I6"/>
<dbReference type="STRING" id="114155.A0A4V2K8I6"/>
<dbReference type="GO" id="GO:0005768">
    <property type="term" value="C:endosome"/>
    <property type="evidence" value="ECO:0007669"/>
    <property type="project" value="TreeGrafter"/>
</dbReference>
<dbReference type="GO" id="GO:0030897">
    <property type="term" value="C:HOPS complex"/>
    <property type="evidence" value="ECO:0007669"/>
    <property type="project" value="TreeGrafter"/>
</dbReference>
<evidence type="ECO:0000313" key="1">
    <source>
        <dbReference type="EMBL" id="TBU60108.1"/>
    </source>
</evidence>
<dbReference type="Proteomes" id="UP000292082">
    <property type="component" value="Unassembled WGS sequence"/>
</dbReference>
<organism evidence="1 2">
    <name type="scientific">Dichomitus squalens</name>
    <dbReference type="NCBI Taxonomy" id="114155"/>
    <lineage>
        <taxon>Eukaryota</taxon>
        <taxon>Fungi</taxon>
        <taxon>Dikarya</taxon>
        <taxon>Basidiomycota</taxon>
        <taxon>Agaricomycotina</taxon>
        <taxon>Agaricomycetes</taxon>
        <taxon>Polyporales</taxon>
        <taxon>Polyporaceae</taxon>
        <taxon>Dichomitus</taxon>
    </lineage>
</organism>
<sequence length="99" mass="11452">MAKRADKIKSDFKVPDKRPVRIEQFWYVKLQALTSIHDFEGLEVFAKSRRSPIGYEAFVKHLVEKGHQKDALSYVPRCDGPKRADSYVLCNDRRAAAKE</sequence>
<dbReference type="InterPro" id="IPR016534">
    <property type="entry name" value="VPS16"/>
</dbReference>
<dbReference type="EMBL" id="ML145107">
    <property type="protein sequence ID" value="TBU60108.1"/>
    <property type="molecule type" value="Genomic_DNA"/>
</dbReference>
<dbReference type="Pfam" id="PF04840">
    <property type="entry name" value="Vps16_C"/>
    <property type="match status" value="1"/>
</dbReference>
<evidence type="ECO:0000313" key="2">
    <source>
        <dbReference type="Proteomes" id="UP000292082"/>
    </source>
</evidence>
<keyword evidence="2" id="KW-1185">Reference proteome</keyword>
<dbReference type="PANTHER" id="PTHR12811">
    <property type="entry name" value="VACUOLAR PROTEIN SORTING VPS16"/>
    <property type="match status" value="1"/>
</dbReference>
<dbReference type="GO" id="GO:0016197">
    <property type="term" value="P:endosomal transport"/>
    <property type="evidence" value="ECO:0007669"/>
    <property type="project" value="TreeGrafter"/>
</dbReference>
<dbReference type="GO" id="GO:0003779">
    <property type="term" value="F:actin binding"/>
    <property type="evidence" value="ECO:0007669"/>
    <property type="project" value="TreeGrafter"/>
</dbReference>
<dbReference type="GO" id="GO:0006886">
    <property type="term" value="P:intracellular protein transport"/>
    <property type="evidence" value="ECO:0007669"/>
    <property type="project" value="InterPro"/>
</dbReference>
<dbReference type="PANTHER" id="PTHR12811:SF0">
    <property type="entry name" value="VACUOLAR PROTEIN SORTING-ASSOCIATED PROTEIN 16 HOMOLOG"/>
    <property type="match status" value="1"/>
</dbReference>
<dbReference type="InterPro" id="IPR006925">
    <property type="entry name" value="Vps16_C"/>
</dbReference>
<protein>
    <submittedName>
        <fullName evidence="1">Uncharacterized protein</fullName>
    </submittedName>
</protein>
<reference evidence="1 2" key="1">
    <citation type="submission" date="2019-01" db="EMBL/GenBank/DDBJ databases">
        <title>Draft genome sequences of three monokaryotic isolates of the white-rot basidiomycete fungus Dichomitus squalens.</title>
        <authorList>
            <consortium name="DOE Joint Genome Institute"/>
            <person name="Lopez S.C."/>
            <person name="Andreopoulos B."/>
            <person name="Pangilinan J."/>
            <person name="Lipzen A."/>
            <person name="Riley R."/>
            <person name="Ahrendt S."/>
            <person name="Ng V."/>
            <person name="Barry K."/>
            <person name="Daum C."/>
            <person name="Grigoriev I.V."/>
            <person name="Hilden K.S."/>
            <person name="Makela M.R."/>
            <person name="de Vries R.P."/>
        </authorList>
    </citation>
    <scope>NUCLEOTIDE SEQUENCE [LARGE SCALE GENOMIC DNA]</scope>
    <source>
        <strain evidence="1 2">CBS 464.89</strain>
    </source>
</reference>
<gene>
    <name evidence="1" type="ORF">BD310DRAFT_976071</name>
</gene>